<dbReference type="GO" id="GO:0046872">
    <property type="term" value="F:metal ion binding"/>
    <property type="evidence" value="ECO:0007669"/>
    <property type="project" value="UniProtKB-KW"/>
</dbReference>
<feature type="binding site" evidence="5">
    <location>
        <position position="230"/>
    </location>
    <ligand>
        <name>a divalent metal cation</name>
        <dbReference type="ChEBI" id="CHEBI:60240"/>
        <label>1</label>
    </ligand>
</feature>
<gene>
    <name evidence="6" type="ORF">GC722_16790</name>
</gene>
<dbReference type="PANTHER" id="PTHR13799:SF14">
    <property type="entry name" value="GTP CYCLOHYDROLASE 1 TYPE 2 HOMOLOG"/>
    <property type="match status" value="1"/>
</dbReference>
<evidence type="ECO:0000313" key="6">
    <source>
        <dbReference type="EMBL" id="MVA77659.1"/>
    </source>
</evidence>
<comment type="subunit">
    <text evidence="2">Homohexamer.</text>
</comment>
<dbReference type="Proteomes" id="UP000435304">
    <property type="component" value="Unassembled WGS sequence"/>
</dbReference>
<protein>
    <recommendedName>
        <fullName evidence="3">GTP cyclohydrolase 1 type 2 homolog</fullName>
    </recommendedName>
</protein>
<proteinExistence type="inferred from homology"/>
<evidence type="ECO:0000256" key="3">
    <source>
        <dbReference type="ARBA" id="ARBA00022112"/>
    </source>
</evidence>
<feature type="binding site" evidence="5">
    <location>
        <position position="66"/>
    </location>
    <ligand>
        <name>a divalent metal cation</name>
        <dbReference type="ChEBI" id="CHEBI:60240"/>
        <label>1</label>
    </ligand>
</feature>
<comment type="similarity">
    <text evidence="1">Belongs to the GTP cyclohydrolase I type 2/NIF3 family.</text>
</comment>
<dbReference type="EMBL" id="WPCU01000010">
    <property type="protein sequence ID" value="MVA77659.1"/>
    <property type="molecule type" value="Genomic_DNA"/>
</dbReference>
<evidence type="ECO:0000313" key="7">
    <source>
        <dbReference type="Proteomes" id="UP000435304"/>
    </source>
</evidence>
<dbReference type="Gene3D" id="3.40.1390.30">
    <property type="entry name" value="NIF3 (NGG1p interacting factor 3)-like"/>
    <property type="match status" value="1"/>
</dbReference>
<dbReference type="RefSeq" id="WP_331714993.1">
    <property type="nucleotide sequence ID" value="NZ_WPCU01000010.1"/>
</dbReference>
<name>A0A6A9V267_9ACTN</name>
<keyword evidence="7" id="KW-1185">Reference proteome</keyword>
<sequence>MSCTVADVVAVLERRYPPATAESWDAVGLVVGDRSAPVRRVLLTVDVVDEVLAEARSLGAELVVAHHPLLLRGLQSVVVEHPKGRLVVEAVRAQVAVFTAHTNADVAVDGVSQALADALGLLDCEPLVPAPGSPTTGVGRVGRLPVAVPAGEWLEQVAAALPPTVAGVRLAGDPQRAVRRVALVGGAGDSYLDAARAAGVDAYLTSDLRHHPTSELLQHEGAPVLVDVAHSAAEATWLPVLAGVLRDELGADGPEVVVSRVRTDPWTAVAGRG</sequence>
<dbReference type="InterPro" id="IPR036069">
    <property type="entry name" value="DUF34/NIF3_sf"/>
</dbReference>
<dbReference type="InterPro" id="IPR002678">
    <property type="entry name" value="DUF34/NIF3"/>
</dbReference>
<reference evidence="6 7" key="1">
    <citation type="submission" date="2019-12" db="EMBL/GenBank/DDBJ databases">
        <title>Auraticoccus cholistani sp. nov., an actinomycete isolated from soil of Cholistan desert.</title>
        <authorList>
            <person name="Cheema M.T."/>
        </authorList>
    </citation>
    <scope>NUCLEOTIDE SEQUENCE [LARGE SCALE GENOMIC DNA]</scope>
    <source>
        <strain evidence="6 7">F435</strain>
    </source>
</reference>
<evidence type="ECO:0000256" key="2">
    <source>
        <dbReference type="ARBA" id="ARBA00011643"/>
    </source>
</evidence>
<feature type="binding site" evidence="5">
    <location>
        <position position="105"/>
    </location>
    <ligand>
        <name>a divalent metal cation</name>
        <dbReference type="ChEBI" id="CHEBI:60240"/>
        <label>1</label>
    </ligand>
</feature>
<dbReference type="AlphaFoldDB" id="A0A6A9V267"/>
<evidence type="ECO:0000256" key="4">
    <source>
        <dbReference type="ARBA" id="ARBA00022723"/>
    </source>
</evidence>
<dbReference type="SUPFAM" id="SSF102705">
    <property type="entry name" value="NIF3 (NGG1p interacting factor 3)-like"/>
    <property type="match status" value="1"/>
</dbReference>
<feature type="binding site" evidence="5">
    <location>
        <position position="234"/>
    </location>
    <ligand>
        <name>a divalent metal cation</name>
        <dbReference type="ChEBI" id="CHEBI:60240"/>
        <label>1</label>
    </ligand>
</feature>
<dbReference type="NCBIfam" id="TIGR00486">
    <property type="entry name" value="YbgI_SA1388"/>
    <property type="match status" value="1"/>
</dbReference>
<dbReference type="FunFam" id="3.40.1390.30:FF:000001">
    <property type="entry name" value="GTP cyclohydrolase 1 type 2"/>
    <property type="match status" value="1"/>
</dbReference>
<dbReference type="GO" id="GO:0005737">
    <property type="term" value="C:cytoplasm"/>
    <property type="evidence" value="ECO:0007669"/>
    <property type="project" value="TreeGrafter"/>
</dbReference>
<dbReference type="PANTHER" id="PTHR13799">
    <property type="entry name" value="NGG1 INTERACTING FACTOR 3"/>
    <property type="match status" value="1"/>
</dbReference>
<keyword evidence="4 5" id="KW-0479">Metal-binding</keyword>
<accession>A0A6A9V267</accession>
<organism evidence="6 7">
    <name type="scientific">Auraticoccus cholistanensis</name>
    <dbReference type="NCBI Taxonomy" id="2656650"/>
    <lineage>
        <taxon>Bacteria</taxon>
        <taxon>Bacillati</taxon>
        <taxon>Actinomycetota</taxon>
        <taxon>Actinomycetes</taxon>
        <taxon>Propionibacteriales</taxon>
        <taxon>Propionibacteriaceae</taxon>
        <taxon>Auraticoccus</taxon>
    </lineage>
</organism>
<evidence type="ECO:0000256" key="1">
    <source>
        <dbReference type="ARBA" id="ARBA00006964"/>
    </source>
</evidence>
<evidence type="ECO:0000256" key="5">
    <source>
        <dbReference type="PIRSR" id="PIRSR602678-1"/>
    </source>
</evidence>
<feature type="binding site" evidence="5">
    <location>
        <position position="67"/>
    </location>
    <ligand>
        <name>a divalent metal cation</name>
        <dbReference type="ChEBI" id="CHEBI:60240"/>
        <label>1</label>
    </ligand>
</feature>
<comment type="caution">
    <text evidence="6">The sequence shown here is derived from an EMBL/GenBank/DDBJ whole genome shotgun (WGS) entry which is preliminary data.</text>
</comment>
<dbReference type="Pfam" id="PF01784">
    <property type="entry name" value="DUF34_NIF3"/>
    <property type="match status" value="1"/>
</dbReference>